<dbReference type="GO" id="GO:0003677">
    <property type="term" value="F:DNA binding"/>
    <property type="evidence" value="ECO:0007669"/>
    <property type="project" value="UniProtKB-KW"/>
</dbReference>
<keyword evidence="3" id="KW-0238">DNA-binding</keyword>
<accession>A0A0E3MAR7</accession>
<dbReference type="Gene3D" id="3.40.50.300">
    <property type="entry name" value="P-loop containing nucleotide triphosphate hydrolases"/>
    <property type="match status" value="1"/>
</dbReference>
<evidence type="ECO:0000313" key="4">
    <source>
        <dbReference type="Proteomes" id="UP000033115"/>
    </source>
</evidence>
<dbReference type="AlphaFoldDB" id="A0A0E3MAR7"/>
<name>A0A0E3MAR7_CLOSL</name>
<sequence length="343" mass="39062">MTLLNIENLSKECGNLRLLNNLNLTLNHGKCIGIKCSNDTSNLLFNLILGKTNFSKGNIYIENIQISKCTNIKNIIAVTFSNDGMYGRLKIYDYMKFFKKIYNSQSSIKEILIKLGLFDISNKKIKALTYSQKKRLSIARALLSNCKLILMQEATLNIDRESTLIIRECIPYICSLGISILATSVSLEDIILLGGETYILDEKGLNTVETDISNNEADEKSNSEEDLDSPYFKIDKIPAKVDEKIILLNPTEIISIESLNGTSYLNVGEEKFPCTLTLMELENRLKYFGFFRCHRSYLVNLQRVREVVTWTRNSYSLILDDKSKTSIPLSKGRINELKDILKF</sequence>
<dbReference type="InterPro" id="IPR027417">
    <property type="entry name" value="P-loop_NTPase"/>
</dbReference>
<organism evidence="3 4">
    <name type="scientific">Clostridium scatologenes</name>
    <dbReference type="NCBI Taxonomy" id="1548"/>
    <lineage>
        <taxon>Bacteria</taxon>
        <taxon>Bacillati</taxon>
        <taxon>Bacillota</taxon>
        <taxon>Clostridia</taxon>
        <taxon>Eubacteriales</taxon>
        <taxon>Clostridiaceae</taxon>
        <taxon>Clostridium</taxon>
    </lineage>
</organism>
<dbReference type="SUPFAM" id="SSF52540">
    <property type="entry name" value="P-loop containing nucleoside triphosphate hydrolases"/>
    <property type="match status" value="1"/>
</dbReference>
<dbReference type="KEGG" id="csq:CSCA_5265"/>
<evidence type="ECO:0000313" key="3">
    <source>
        <dbReference type="EMBL" id="AKA72390.1"/>
    </source>
</evidence>
<dbReference type="PANTHER" id="PTHR43038:SF3">
    <property type="entry name" value="ABC TRANSPORTER G FAMILY MEMBER 20 ISOFORM X1"/>
    <property type="match status" value="1"/>
</dbReference>
<dbReference type="GO" id="GO:0016887">
    <property type="term" value="F:ATP hydrolysis activity"/>
    <property type="evidence" value="ECO:0007669"/>
    <property type="project" value="InterPro"/>
</dbReference>
<keyword evidence="4" id="KW-1185">Reference proteome</keyword>
<dbReference type="InterPro" id="IPR012046">
    <property type="entry name" value="LytTR_ABC"/>
</dbReference>
<dbReference type="Pfam" id="PF04397">
    <property type="entry name" value="LytTR"/>
    <property type="match status" value="1"/>
</dbReference>
<dbReference type="InterPro" id="IPR003439">
    <property type="entry name" value="ABC_transporter-like_ATP-bd"/>
</dbReference>
<evidence type="ECO:0000259" key="2">
    <source>
        <dbReference type="PROSITE" id="PS50930"/>
    </source>
</evidence>
<dbReference type="SMART" id="SM00850">
    <property type="entry name" value="LytTR"/>
    <property type="match status" value="1"/>
</dbReference>
<gene>
    <name evidence="3" type="ORF">CSCA_5265</name>
</gene>
<dbReference type="PROSITE" id="PS50930">
    <property type="entry name" value="HTH_LYTTR"/>
    <property type="match status" value="1"/>
</dbReference>
<dbReference type="PROSITE" id="PS50893">
    <property type="entry name" value="ABC_TRANSPORTER_2"/>
    <property type="match status" value="1"/>
</dbReference>
<dbReference type="Gene3D" id="2.40.50.1020">
    <property type="entry name" value="LytTr DNA-binding domain"/>
    <property type="match status" value="1"/>
</dbReference>
<dbReference type="PIRSF" id="PIRSF036612">
    <property type="entry name" value="ABC_ATP_LytTR"/>
    <property type="match status" value="1"/>
</dbReference>
<dbReference type="InterPro" id="IPR007492">
    <property type="entry name" value="LytTR_DNA-bd_dom"/>
</dbReference>
<dbReference type="Proteomes" id="UP000033115">
    <property type="component" value="Chromosome"/>
</dbReference>
<dbReference type="STRING" id="1548.CSCA_5265"/>
<proteinExistence type="predicted"/>
<dbReference type="GO" id="GO:0005524">
    <property type="term" value="F:ATP binding"/>
    <property type="evidence" value="ECO:0007669"/>
    <property type="project" value="InterPro"/>
</dbReference>
<dbReference type="Pfam" id="PF00005">
    <property type="entry name" value="ABC_tran"/>
    <property type="match status" value="1"/>
</dbReference>
<feature type="domain" description="HTH LytTR-type" evidence="2">
    <location>
        <begin position="237"/>
        <end position="343"/>
    </location>
</feature>
<reference evidence="3 4" key="1">
    <citation type="journal article" date="2015" name="J. Biotechnol.">
        <title>Complete genome sequence of a malodorant-producing acetogen, Clostridium scatologenes ATCC 25775(T).</title>
        <authorList>
            <person name="Zhu Z."/>
            <person name="Guo T."/>
            <person name="Zheng H."/>
            <person name="Song T."/>
            <person name="Ouyang P."/>
            <person name="Xie J."/>
        </authorList>
    </citation>
    <scope>NUCLEOTIDE SEQUENCE [LARGE SCALE GENOMIC DNA]</scope>
    <source>
        <strain evidence="3 4">ATCC 25775</strain>
    </source>
</reference>
<protein>
    <submittedName>
        <fullName evidence="3">LytTr DNA-binding region</fullName>
    </submittedName>
</protein>
<feature type="domain" description="ABC transporter" evidence="1">
    <location>
        <begin position="4"/>
        <end position="227"/>
    </location>
</feature>
<dbReference type="EMBL" id="CP009933">
    <property type="protein sequence ID" value="AKA72390.1"/>
    <property type="molecule type" value="Genomic_DNA"/>
</dbReference>
<dbReference type="HOGENOM" id="CLU_049568_0_0_9"/>
<evidence type="ECO:0000259" key="1">
    <source>
        <dbReference type="PROSITE" id="PS50893"/>
    </source>
</evidence>
<dbReference type="RefSeq" id="WP_029160593.1">
    <property type="nucleotide sequence ID" value="NZ_CP009933.1"/>
</dbReference>
<dbReference type="PANTHER" id="PTHR43038">
    <property type="entry name" value="ATP-BINDING CASSETTE, SUB-FAMILY H, MEMBER 1"/>
    <property type="match status" value="1"/>
</dbReference>